<dbReference type="InterPro" id="IPR016155">
    <property type="entry name" value="Mopterin_synth/thiamin_S_b"/>
</dbReference>
<dbReference type="CDD" id="cd00565">
    <property type="entry name" value="Ubl_ThiS"/>
    <property type="match status" value="1"/>
</dbReference>
<dbReference type="Gene3D" id="3.10.20.30">
    <property type="match status" value="1"/>
</dbReference>
<dbReference type="NCBIfam" id="TIGR01683">
    <property type="entry name" value="thiS"/>
    <property type="match status" value="1"/>
</dbReference>
<dbReference type="SUPFAM" id="SSF54285">
    <property type="entry name" value="MoaD/ThiS"/>
    <property type="match status" value="1"/>
</dbReference>
<sequence>MEITVNHISEVIENRTTITISELLRYKNFTYKMIIIKLNGNVVKREEGDSIIVSHGDNVQVIHLMTGG</sequence>
<dbReference type="InterPro" id="IPR012675">
    <property type="entry name" value="Beta-grasp_dom_sf"/>
</dbReference>
<evidence type="ECO:0000313" key="1">
    <source>
        <dbReference type="EMBL" id="SDC64346.1"/>
    </source>
</evidence>
<name>A0A1G6NAN2_9BACT</name>
<dbReference type="OrthoDB" id="9810692at2"/>
<protein>
    <submittedName>
        <fullName evidence="1">Thiazole synthase/sulfur carrier protein</fullName>
    </submittedName>
</protein>
<organism evidence="1 2">
    <name type="scientific">Williamwhitmania taraxaci</name>
    <dbReference type="NCBI Taxonomy" id="1640674"/>
    <lineage>
        <taxon>Bacteria</taxon>
        <taxon>Pseudomonadati</taxon>
        <taxon>Bacteroidota</taxon>
        <taxon>Bacteroidia</taxon>
        <taxon>Bacteroidales</taxon>
        <taxon>Williamwhitmaniaceae</taxon>
        <taxon>Williamwhitmania</taxon>
    </lineage>
</organism>
<dbReference type="AlphaFoldDB" id="A0A1G6NAN2"/>
<reference evidence="1 2" key="1">
    <citation type="submission" date="2016-09" db="EMBL/GenBank/DDBJ databases">
        <authorList>
            <person name="Capua I."/>
            <person name="De Benedictis P."/>
            <person name="Joannis T."/>
            <person name="Lombin L.H."/>
            <person name="Cattoli G."/>
        </authorList>
    </citation>
    <scope>NUCLEOTIDE SEQUENCE [LARGE SCALE GENOMIC DNA]</scope>
    <source>
        <strain evidence="1 2">A7P-90m</strain>
    </source>
</reference>
<dbReference type="STRING" id="1640674.SAMN05216323_104134"/>
<proteinExistence type="predicted"/>
<dbReference type="InterPro" id="IPR010035">
    <property type="entry name" value="Thi_S"/>
</dbReference>
<evidence type="ECO:0000313" key="2">
    <source>
        <dbReference type="Proteomes" id="UP000199452"/>
    </source>
</evidence>
<dbReference type="RefSeq" id="WP_092439025.1">
    <property type="nucleotide sequence ID" value="NZ_FMYP01000041.1"/>
</dbReference>
<dbReference type="EMBL" id="FMYP01000041">
    <property type="protein sequence ID" value="SDC64346.1"/>
    <property type="molecule type" value="Genomic_DNA"/>
</dbReference>
<keyword evidence="2" id="KW-1185">Reference proteome</keyword>
<dbReference type="InterPro" id="IPR003749">
    <property type="entry name" value="ThiS/MoaD-like"/>
</dbReference>
<accession>A0A1G6NAN2</accession>
<dbReference type="Proteomes" id="UP000199452">
    <property type="component" value="Unassembled WGS sequence"/>
</dbReference>
<dbReference type="Pfam" id="PF02597">
    <property type="entry name" value="ThiS"/>
    <property type="match status" value="1"/>
</dbReference>
<gene>
    <name evidence="1" type="ORF">SAMN05216323_104134</name>
</gene>